<sequence length="347" mass="38456">MAIPMISKCCFLLFLLCFIFSNAETKPYPLGISFGPTYITAAYIDSAGEPVVVASIRGSDEYRDFVADSAINEGVKVQSRGKWYIRDGESLVPILPEPDNNPEAEGIFTAAIRSIREEITKSKGQVSSITSISIPSHFNHTSTTAMINAVMENEKGIIRPWQVRKQFHVVRLAYGLNSCEGFGLDSDTCDMEDPEHVMFVDYHNEYLELVLASVGEFSVVALDSVRLHNLGAKRLDNPKVGNQDSNIYQHEIQDAIQRFKESNNIRMEDYPTTIEVIRAIVMSGDAPKPAFASIREAIAAVLPEHKSKIRDSIDPLSVNAVGAAQWAKLQVLNSELLHDASVLHDEL</sequence>
<evidence type="ECO:0000313" key="2">
    <source>
        <dbReference type="EMBL" id="EEQ34983.1"/>
    </source>
</evidence>
<dbReference type="RefSeq" id="XP_002844019.1">
    <property type="nucleotide sequence ID" value="XM_002843973.1"/>
</dbReference>
<dbReference type="Proteomes" id="UP000002035">
    <property type="component" value="Unassembled WGS sequence"/>
</dbReference>
<dbReference type="OrthoDB" id="5316634at2759"/>
<reference evidence="3" key="1">
    <citation type="journal article" date="2012" name="MBio">
        <title>Comparative genome analysis of Trichophyton rubrum and related dermatophytes reveals candidate genes involved in infection.</title>
        <authorList>
            <person name="Martinez D.A."/>
            <person name="Oliver B.G."/>
            <person name="Graeser Y."/>
            <person name="Goldberg J.M."/>
            <person name="Li W."/>
            <person name="Martinez-Rossi N.M."/>
            <person name="Monod M."/>
            <person name="Shelest E."/>
            <person name="Barton R.C."/>
            <person name="Birch E."/>
            <person name="Brakhage A.A."/>
            <person name="Chen Z."/>
            <person name="Gurr S.J."/>
            <person name="Heiman D."/>
            <person name="Heitman J."/>
            <person name="Kosti I."/>
            <person name="Rossi A."/>
            <person name="Saif S."/>
            <person name="Samalova M."/>
            <person name="Saunders C.W."/>
            <person name="Shea T."/>
            <person name="Summerbell R.C."/>
            <person name="Xu J."/>
            <person name="Young S."/>
            <person name="Zeng Q."/>
            <person name="Birren B.W."/>
            <person name="Cuomo C.A."/>
            <person name="White T.C."/>
        </authorList>
    </citation>
    <scope>NUCLEOTIDE SEQUENCE [LARGE SCALE GENOMIC DNA]</scope>
    <source>
        <strain evidence="3">ATCC MYA-4605 / CBS 113480</strain>
    </source>
</reference>
<organism evidence="2 3">
    <name type="scientific">Arthroderma otae (strain ATCC MYA-4605 / CBS 113480)</name>
    <name type="common">Microsporum canis</name>
    <dbReference type="NCBI Taxonomy" id="554155"/>
    <lineage>
        <taxon>Eukaryota</taxon>
        <taxon>Fungi</taxon>
        <taxon>Dikarya</taxon>
        <taxon>Ascomycota</taxon>
        <taxon>Pezizomycotina</taxon>
        <taxon>Eurotiomycetes</taxon>
        <taxon>Eurotiomycetidae</taxon>
        <taxon>Onygenales</taxon>
        <taxon>Arthrodermataceae</taxon>
        <taxon>Microsporum</taxon>
    </lineage>
</organism>
<dbReference type="AlphaFoldDB" id="C5FXE3"/>
<dbReference type="EMBL" id="DS995707">
    <property type="protein sequence ID" value="EEQ34983.1"/>
    <property type="molecule type" value="Genomic_DNA"/>
</dbReference>
<feature type="signal peptide" evidence="1">
    <location>
        <begin position="1"/>
        <end position="25"/>
    </location>
</feature>
<dbReference type="HOGENOM" id="CLU_084297_0_0_1"/>
<keyword evidence="1" id="KW-0732">Signal</keyword>
<keyword evidence="3" id="KW-1185">Reference proteome</keyword>
<dbReference type="VEuPathDB" id="FungiDB:MCYG_07802"/>
<protein>
    <submittedName>
        <fullName evidence="2">Uncharacterized protein</fullName>
    </submittedName>
</protein>
<evidence type="ECO:0000256" key="1">
    <source>
        <dbReference type="SAM" id="SignalP"/>
    </source>
</evidence>
<name>C5FXE3_ARTOC</name>
<dbReference type="GeneID" id="9226401"/>
<gene>
    <name evidence="2" type="ORF">MCYG_07802</name>
</gene>
<proteinExistence type="predicted"/>
<evidence type="ECO:0000313" key="3">
    <source>
        <dbReference type="Proteomes" id="UP000002035"/>
    </source>
</evidence>
<dbReference type="InterPro" id="IPR043129">
    <property type="entry name" value="ATPase_NBD"/>
</dbReference>
<accession>C5FXE3</accession>
<dbReference type="OMA" id="ANIRNPC"/>
<dbReference type="eggNOG" id="ENOG502SXXG">
    <property type="taxonomic scope" value="Eukaryota"/>
</dbReference>
<dbReference type="SUPFAM" id="SSF53067">
    <property type="entry name" value="Actin-like ATPase domain"/>
    <property type="match status" value="1"/>
</dbReference>
<feature type="chain" id="PRO_5002950406" evidence="1">
    <location>
        <begin position="26"/>
        <end position="347"/>
    </location>
</feature>